<evidence type="ECO:0000313" key="1">
    <source>
        <dbReference type="EMBL" id="KAJ4715905.1"/>
    </source>
</evidence>
<comment type="caution">
    <text evidence="1">The sequence shown here is derived from an EMBL/GenBank/DDBJ whole genome shotgun (WGS) entry which is preliminary data.</text>
</comment>
<proteinExistence type="predicted"/>
<dbReference type="Proteomes" id="UP001164539">
    <property type="component" value="Chromosome 6"/>
</dbReference>
<sequence>MISPKKLIQMAKKWQKLAASKRKRISIPRTTGVADAESCSTSSVAQKGTFFHGVFSLFDTKRCSKRRRKGIADVLSYRSMFIIFVHPSRAKQSTISNLQLLKQITDFPFCNTML</sequence>
<gene>
    <name evidence="1" type="ORF">OWV82_010994</name>
</gene>
<dbReference type="EMBL" id="CM051399">
    <property type="protein sequence ID" value="KAJ4715905.1"/>
    <property type="molecule type" value="Genomic_DNA"/>
</dbReference>
<evidence type="ECO:0000313" key="2">
    <source>
        <dbReference type="Proteomes" id="UP001164539"/>
    </source>
</evidence>
<name>A0ACC1Y061_MELAZ</name>
<organism evidence="1 2">
    <name type="scientific">Melia azedarach</name>
    <name type="common">Chinaberry tree</name>
    <dbReference type="NCBI Taxonomy" id="155640"/>
    <lineage>
        <taxon>Eukaryota</taxon>
        <taxon>Viridiplantae</taxon>
        <taxon>Streptophyta</taxon>
        <taxon>Embryophyta</taxon>
        <taxon>Tracheophyta</taxon>
        <taxon>Spermatophyta</taxon>
        <taxon>Magnoliopsida</taxon>
        <taxon>eudicotyledons</taxon>
        <taxon>Gunneridae</taxon>
        <taxon>Pentapetalae</taxon>
        <taxon>rosids</taxon>
        <taxon>malvids</taxon>
        <taxon>Sapindales</taxon>
        <taxon>Meliaceae</taxon>
        <taxon>Melia</taxon>
    </lineage>
</organism>
<protein>
    <submittedName>
        <fullName evidence="1">Auxin-responsive protein</fullName>
    </submittedName>
</protein>
<reference evidence="1 2" key="1">
    <citation type="journal article" date="2023" name="Science">
        <title>Complex scaffold remodeling in plant triterpene biosynthesis.</title>
        <authorList>
            <person name="De La Pena R."/>
            <person name="Hodgson H."/>
            <person name="Liu J.C."/>
            <person name="Stephenson M.J."/>
            <person name="Martin A.C."/>
            <person name="Owen C."/>
            <person name="Harkess A."/>
            <person name="Leebens-Mack J."/>
            <person name="Jimenez L.E."/>
            <person name="Osbourn A."/>
            <person name="Sattely E.S."/>
        </authorList>
    </citation>
    <scope>NUCLEOTIDE SEQUENCE [LARGE SCALE GENOMIC DNA]</scope>
    <source>
        <strain evidence="2">cv. JPN11</strain>
        <tissue evidence="1">Leaf</tissue>
    </source>
</reference>
<accession>A0ACC1Y061</accession>
<keyword evidence="2" id="KW-1185">Reference proteome</keyword>